<dbReference type="InterPro" id="IPR000600">
    <property type="entry name" value="ROK"/>
</dbReference>
<proteinExistence type="inferred from homology"/>
<sequence>MPGLTVAIDVGGTKLVGALLDGDGIRHRVERATPGSPGAADPGSAALRDLANELAGSAGTGEPVAAVGVGCCEYVSDDRLTSREVLAWTEQPAAWLPAVFSGARVVVESDVRCGLLAECRLGAARELGSAVFVSWGTGLSSALLLDGAIWSGSRGRAIALGELPGPLGLNLEQFASGAGMAARWGAASGRPGRGTRALVAAADHGESTALAIAATAGQALADALAALVHLLDPERLVLGGGMGCADTAARRALLRHWERLGNPAELVVAELGPDGPLLGAGLAAGWRG</sequence>
<dbReference type="Pfam" id="PF00480">
    <property type="entry name" value="ROK"/>
    <property type="match status" value="1"/>
</dbReference>
<dbReference type="Gene3D" id="3.30.420.40">
    <property type="match status" value="2"/>
</dbReference>
<dbReference type="EMBL" id="BAAAYX010000004">
    <property type="protein sequence ID" value="GAA3701975.1"/>
    <property type="molecule type" value="Genomic_DNA"/>
</dbReference>
<reference evidence="3" key="1">
    <citation type="journal article" date="2019" name="Int. J. Syst. Evol. Microbiol.">
        <title>The Global Catalogue of Microorganisms (GCM) 10K type strain sequencing project: providing services to taxonomists for standard genome sequencing and annotation.</title>
        <authorList>
            <consortium name="The Broad Institute Genomics Platform"/>
            <consortium name="The Broad Institute Genome Sequencing Center for Infectious Disease"/>
            <person name="Wu L."/>
            <person name="Ma J."/>
        </authorList>
    </citation>
    <scope>NUCLEOTIDE SEQUENCE [LARGE SCALE GENOMIC DNA]</scope>
    <source>
        <strain evidence="3">JCM 16548</strain>
    </source>
</reference>
<dbReference type="PANTHER" id="PTHR18964">
    <property type="entry name" value="ROK (REPRESSOR, ORF, KINASE) FAMILY"/>
    <property type="match status" value="1"/>
</dbReference>
<organism evidence="2 3">
    <name type="scientific">Microlunatus aurantiacus</name>
    <dbReference type="NCBI Taxonomy" id="446786"/>
    <lineage>
        <taxon>Bacteria</taxon>
        <taxon>Bacillati</taxon>
        <taxon>Actinomycetota</taxon>
        <taxon>Actinomycetes</taxon>
        <taxon>Propionibacteriales</taxon>
        <taxon>Propionibacteriaceae</taxon>
        <taxon>Microlunatus</taxon>
    </lineage>
</organism>
<evidence type="ECO:0000313" key="3">
    <source>
        <dbReference type="Proteomes" id="UP001500051"/>
    </source>
</evidence>
<keyword evidence="3" id="KW-1185">Reference proteome</keyword>
<evidence type="ECO:0000313" key="2">
    <source>
        <dbReference type="EMBL" id="GAA3701975.1"/>
    </source>
</evidence>
<accession>A0ABP7DE66</accession>
<name>A0ABP7DE66_9ACTN</name>
<evidence type="ECO:0000256" key="1">
    <source>
        <dbReference type="ARBA" id="ARBA00006479"/>
    </source>
</evidence>
<dbReference type="Proteomes" id="UP001500051">
    <property type="component" value="Unassembled WGS sequence"/>
</dbReference>
<gene>
    <name evidence="2" type="ORF">GCM10022204_18620</name>
</gene>
<dbReference type="InterPro" id="IPR043129">
    <property type="entry name" value="ATPase_NBD"/>
</dbReference>
<comment type="caution">
    <text evidence="2">The sequence shown here is derived from an EMBL/GenBank/DDBJ whole genome shotgun (WGS) entry which is preliminary data.</text>
</comment>
<dbReference type="RefSeq" id="WP_344812047.1">
    <property type="nucleotide sequence ID" value="NZ_BAAAYX010000004.1"/>
</dbReference>
<dbReference type="PANTHER" id="PTHR18964:SF149">
    <property type="entry name" value="BIFUNCTIONAL UDP-N-ACETYLGLUCOSAMINE 2-EPIMERASE_N-ACETYLMANNOSAMINE KINASE"/>
    <property type="match status" value="1"/>
</dbReference>
<comment type="similarity">
    <text evidence="1">Belongs to the ROK (NagC/XylR) family.</text>
</comment>
<dbReference type="SUPFAM" id="SSF53067">
    <property type="entry name" value="Actin-like ATPase domain"/>
    <property type="match status" value="1"/>
</dbReference>
<protein>
    <submittedName>
        <fullName evidence="2">ROK family protein</fullName>
    </submittedName>
</protein>